<dbReference type="Proteomes" id="UP000886744">
    <property type="component" value="Unassembled WGS sequence"/>
</dbReference>
<evidence type="ECO:0000256" key="1">
    <source>
        <dbReference type="SAM" id="SignalP"/>
    </source>
</evidence>
<organism evidence="2 3">
    <name type="scientific">Candidatus Coprenecus avistercoris</name>
    <dbReference type="NCBI Taxonomy" id="2840730"/>
    <lineage>
        <taxon>Bacteria</taxon>
        <taxon>Pseudomonadati</taxon>
        <taxon>Bacteroidota</taxon>
        <taxon>Bacteroidia</taxon>
        <taxon>Bacteroidales</taxon>
        <taxon>Rikenellaceae</taxon>
        <taxon>Rikenellaceae incertae sedis</taxon>
        <taxon>Candidatus Coprenecus</taxon>
    </lineage>
</organism>
<evidence type="ECO:0000313" key="2">
    <source>
        <dbReference type="EMBL" id="HIR61966.1"/>
    </source>
</evidence>
<sequence>MKFSKFLLSSFLLLLAAGLVICAEAQEKTKKVRGVTGRCEITRHITLEQAENKALQDAKANALRKAGVSEKLWTVTGLISQDDGSEFSQVLSRMTTMQVEGYINILNVKYTVETEGDRSYSVATIDAEVKSGGTVDPTFVLDVNGVDGIYPNGSYLKFTAKVYGHDAYLHLFWFDETGGSVIYPGQYEKKQVFEKEKEYSFPVNPYMQYLMEKLDNSKKFETINLILVATKRDIPFVEEEITFDSLLKWIYAIPADERAAWREAVVIQ</sequence>
<evidence type="ECO:0000313" key="3">
    <source>
        <dbReference type="Proteomes" id="UP000886744"/>
    </source>
</evidence>
<comment type="caution">
    <text evidence="2">The sequence shown here is derived from an EMBL/GenBank/DDBJ whole genome shotgun (WGS) entry which is preliminary data.</text>
</comment>
<accession>A0A9D1DZZ5</accession>
<gene>
    <name evidence="2" type="ORF">IAC94_00375</name>
</gene>
<dbReference type="EMBL" id="DVHI01000009">
    <property type="protein sequence ID" value="HIR61966.1"/>
    <property type="molecule type" value="Genomic_DNA"/>
</dbReference>
<protein>
    <submittedName>
        <fullName evidence="2">DUF4384 domain-containing protein</fullName>
    </submittedName>
</protein>
<name>A0A9D1DZZ5_9BACT</name>
<reference evidence="2" key="2">
    <citation type="journal article" date="2021" name="PeerJ">
        <title>Extensive microbial diversity within the chicken gut microbiome revealed by metagenomics and culture.</title>
        <authorList>
            <person name="Gilroy R."/>
            <person name="Ravi A."/>
            <person name="Getino M."/>
            <person name="Pursley I."/>
            <person name="Horton D.L."/>
            <person name="Alikhan N.F."/>
            <person name="Baker D."/>
            <person name="Gharbi K."/>
            <person name="Hall N."/>
            <person name="Watson M."/>
            <person name="Adriaenssens E.M."/>
            <person name="Foster-Nyarko E."/>
            <person name="Jarju S."/>
            <person name="Secka A."/>
            <person name="Antonio M."/>
            <person name="Oren A."/>
            <person name="Chaudhuri R.R."/>
            <person name="La Ragione R."/>
            <person name="Hildebrand F."/>
            <person name="Pallen M.J."/>
        </authorList>
    </citation>
    <scope>NUCLEOTIDE SEQUENCE</scope>
    <source>
        <strain evidence="2">ChiHjej13B12-12457</strain>
    </source>
</reference>
<dbReference type="AlphaFoldDB" id="A0A9D1DZZ5"/>
<keyword evidence="1" id="KW-0732">Signal</keyword>
<feature type="signal peptide" evidence="1">
    <location>
        <begin position="1"/>
        <end position="25"/>
    </location>
</feature>
<proteinExistence type="predicted"/>
<reference evidence="2" key="1">
    <citation type="submission" date="2020-10" db="EMBL/GenBank/DDBJ databases">
        <authorList>
            <person name="Gilroy R."/>
        </authorList>
    </citation>
    <scope>NUCLEOTIDE SEQUENCE</scope>
    <source>
        <strain evidence="2">ChiHjej13B12-12457</strain>
    </source>
</reference>
<feature type="chain" id="PRO_5039191327" evidence="1">
    <location>
        <begin position="26"/>
        <end position="268"/>
    </location>
</feature>